<gene>
    <name evidence="3" type="ORF">Desaf_3020</name>
</gene>
<dbReference type="PANTHER" id="PTHR33279:SF6">
    <property type="entry name" value="SULFUR CARRIER PROTEIN YEDF-RELATED"/>
    <property type="match status" value="1"/>
</dbReference>
<evidence type="ECO:0000313" key="4">
    <source>
        <dbReference type="Proteomes" id="UP000007844"/>
    </source>
</evidence>
<dbReference type="STRING" id="690850.Desaf_3020"/>
<dbReference type="NCBIfam" id="TIGR03527">
    <property type="entry name" value="selenium_YedF"/>
    <property type="match status" value="1"/>
</dbReference>
<dbReference type="InterPro" id="IPR027396">
    <property type="entry name" value="DsrEFH-like"/>
</dbReference>
<keyword evidence="4" id="KW-1185">Reference proteome</keyword>
<comment type="similarity">
    <text evidence="1">Belongs to the sulfur carrier protein TusA family.</text>
</comment>
<dbReference type="HOGENOM" id="CLU_097491_0_0_7"/>
<dbReference type="InterPro" id="IPR001455">
    <property type="entry name" value="TusA-like"/>
</dbReference>
<dbReference type="SUPFAM" id="SSF75169">
    <property type="entry name" value="DsrEFH-like"/>
    <property type="match status" value="1"/>
</dbReference>
<dbReference type="InterPro" id="IPR036868">
    <property type="entry name" value="TusA-like_sf"/>
</dbReference>
<dbReference type="InterPro" id="IPR019870">
    <property type="entry name" value="Se_metab_YedF"/>
</dbReference>
<dbReference type="AlphaFoldDB" id="F3Z2I8"/>
<dbReference type="Gene3D" id="3.30.110.40">
    <property type="entry name" value="TusA-like domain"/>
    <property type="match status" value="1"/>
</dbReference>
<feature type="domain" description="UPF0033" evidence="2">
    <location>
        <begin position="5"/>
        <end position="68"/>
    </location>
</feature>
<evidence type="ECO:0000256" key="1">
    <source>
        <dbReference type="ARBA" id="ARBA00008984"/>
    </source>
</evidence>
<dbReference type="eggNOG" id="COG0425">
    <property type="taxonomic scope" value="Bacteria"/>
</dbReference>
<dbReference type="PANTHER" id="PTHR33279">
    <property type="entry name" value="SULFUR CARRIER PROTEIN YEDF-RELATED"/>
    <property type="match status" value="1"/>
</dbReference>
<reference evidence="3 4" key="1">
    <citation type="journal article" date="2011" name="J. Bacteriol.">
        <title>Genome sequence of the mercury-methylating and pleomorphic Desulfovibrio africanus Strain Walvis Bay.</title>
        <authorList>
            <person name="Brown S.D."/>
            <person name="Wall J.D."/>
            <person name="Kucken A.M."/>
            <person name="Gilmour C.C."/>
            <person name="Podar M."/>
            <person name="Brandt C.C."/>
            <person name="Teshima H."/>
            <person name="Detter J.C."/>
            <person name="Han C.S."/>
            <person name="Land M.L."/>
            <person name="Lucas S."/>
            <person name="Han J."/>
            <person name="Pennacchio L."/>
            <person name="Nolan M."/>
            <person name="Pitluck S."/>
            <person name="Woyke T."/>
            <person name="Goodwin L."/>
            <person name="Palumbo A.V."/>
            <person name="Elias D.A."/>
        </authorList>
    </citation>
    <scope>NUCLEOTIDE SEQUENCE [LARGE SCALE GENOMIC DNA]</scope>
    <source>
        <strain evidence="3 4">Walvis Bay</strain>
    </source>
</reference>
<dbReference type="Pfam" id="PF01206">
    <property type="entry name" value="TusA"/>
    <property type="match status" value="1"/>
</dbReference>
<protein>
    <submittedName>
        <fullName evidence="3">Selenium metabolism protein YedF</fullName>
    </submittedName>
</protein>
<name>F3Z2I8_DESAF</name>
<accession>F3Z2I8</accession>
<dbReference type="KEGG" id="daf:Desaf_3020"/>
<evidence type="ECO:0000313" key="3">
    <source>
        <dbReference type="EMBL" id="EGJ51321.1"/>
    </source>
</evidence>
<organism evidence="3 4">
    <name type="scientific">Desulfocurvibacter africanus subsp. africanus str. Walvis Bay</name>
    <dbReference type="NCBI Taxonomy" id="690850"/>
    <lineage>
        <taxon>Bacteria</taxon>
        <taxon>Pseudomonadati</taxon>
        <taxon>Thermodesulfobacteriota</taxon>
        <taxon>Desulfovibrionia</taxon>
        <taxon>Desulfovibrionales</taxon>
        <taxon>Desulfovibrionaceae</taxon>
        <taxon>Desulfocurvibacter</taxon>
    </lineage>
</organism>
<sequence length="210" mass="22636">MPHRHLDCKGLACPGPVLECKRLIDSQQPDCLTVTVDNEAAKENVSRFLKNQGYTITTESAGDGVWSIAGNRVTSTTGGKPDGCAECAVMPDDELARLARKTVVFITADTIGRGDETLGSKLMKSFLSTLPELGEELWRVILLNSGVRLTIQDSPVLDELKRIENSGVTILVCGTCLDFFGLLAKKAVGDTTNMLDVVTSLQLANKVIQI</sequence>
<evidence type="ECO:0000259" key="2">
    <source>
        <dbReference type="Pfam" id="PF01206"/>
    </source>
</evidence>
<dbReference type="CDD" id="cd03421">
    <property type="entry name" value="SirA_like_N"/>
    <property type="match status" value="1"/>
</dbReference>
<dbReference type="SUPFAM" id="SSF64307">
    <property type="entry name" value="SirA-like"/>
    <property type="match status" value="1"/>
</dbReference>
<dbReference type="RefSeq" id="WP_014260969.1">
    <property type="nucleotide sequence ID" value="NC_016629.1"/>
</dbReference>
<proteinExistence type="inferred from homology"/>
<dbReference type="EMBL" id="CP003221">
    <property type="protein sequence ID" value="EGJ51321.1"/>
    <property type="molecule type" value="Genomic_DNA"/>
</dbReference>
<dbReference type="Proteomes" id="UP000007844">
    <property type="component" value="Chromosome"/>
</dbReference>